<dbReference type="Gramene" id="AET1Gv20117000.1">
    <property type="protein sequence ID" value="AET1Gv20117000.1"/>
    <property type="gene ID" value="AET1Gv20117000"/>
</dbReference>
<evidence type="ECO:0000313" key="2">
    <source>
        <dbReference type="Proteomes" id="UP000015105"/>
    </source>
</evidence>
<reference evidence="1" key="5">
    <citation type="journal article" date="2021" name="G3 (Bethesda)">
        <title>Aegilops tauschii genome assembly Aet v5.0 features greater sequence contiguity and improved annotation.</title>
        <authorList>
            <person name="Wang L."/>
            <person name="Zhu T."/>
            <person name="Rodriguez J.C."/>
            <person name="Deal K.R."/>
            <person name="Dubcovsky J."/>
            <person name="McGuire P.E."/>
            <person name="Lux T."/>
            <person name="Spannagl M."/>
            <person name="Mayer K.F.X."/>
            <person name="Baldrich P."/>
            <person name="Meyers B.C."/>
            <person name="Huo N."/>
            <person name="Gu Y.Q."/>
            <person name="Zhou H."/>
            <person name="Devos K.M."/>
            <person name="Bennetzen J.L."/>
            <person name="Unver T."/>
            <person name="Budak H."/>
            <person name="Gulick P.J."/>
            <person name="Galiba G."/>
            <person name="Kalapos B."/>
            <person name="Nelson D.R."/>
            <person name="Li P."/>
            <person name="You F.M."/>
            <person name="Luo M.C."/>
            <person name="Dvorak J."/>
        </authorList>
    </citation>
    <scope>NUCLEOTIDE SEQUENCE [LARGE SCALE GENOMIC DNA]</scope>
    <source>
        <strain evidence="1">cv. AL8/78</strain>
    </source>
</reference>
<dbReference type="EnsemblPlants" id="AET1Gv20117000.1">
    <property type="protein sequence ID" value="AET1Gv20117000.1"/>
    <property type="gene ID" value="AET1Gv20117000"/>
</dbReference>
<organism evidence="1 2">
    <name type="scientific">Aegilops tauschii subsp. strangulata</name>
    <name type="common">Goatgrass</name>
    <dbReference type="NCBI Taxonomy" id="200361"/>
    <lineage>
        <taxon>Eukaryota</taxon>
        <taxon>Viridiplantae</taxon>
        <taxon>Streptophyta</taxon>
        <taxon>Embryophyta</taxon>
        <taxon>Tracheophyta</taxon>
        <taxon>Spermatophyta</taxon>
        <taxon>Magnoliopsida</taxon>
        <taxon>Liliopsida</taxon>
        <taxon>Poales</taxon>
        <taxon>Poaceae</taxon>
        <taxon>BOP clade</taxon>
        <taxon>Pooideae</taxon>
        <taxon>Triticodae</taxon>
        <taxon>Triticeae</taxon>
        <taxon>Triticinae</taxon>
        <taxon>Aegilops</taxon>
    </lineage>
</organism>
<proteinExistence type="predicted"/>
<reference evidence="2" key="1">
    <citation type="journal article" date="2014" name="Science">
        <title>Ancient hybridizations among the ancestral genomes of bread wheat.</title>
        <authorList>
            <consortium name="International Wheat Genome Sequencing Consortium,"/>
            <person name="Marcussen T."/>
            <person name="Sandve S.R."/>
            <person name="Heier L."/>
            <person name="Spannagl M."/>
            <person name="Pfeifer M."/>
            <person name="Jakobsen K.S."/>
            <person name="Wulff B.B."/>
            <person name="Steuernagel B."/>
            <person name="Mayer K.F."/>
            <person name="Olsen O.A."/>
        </authorList>
    </citation>
    <scope>NUCLEOTIDE SEQUENCE [LARGE SCALE GENOMIC DNA]</scope>
    <source>
        <strain evidence="2">cv. AL8/78</strain>
    </source>
</reference>
<accession>A0A452XQU2</accession>
<dbReference type="Proteomes" id="UP000015105">
    <property type="component" value="Chromosome 1D"/>
</dbReference>
<reference evidence="1" key="4">
    <citation type="submission" date="2019-03" db="UniProtKB">
        <authorList>
            <consortium name="EnsemblPlants"/>
        </authorList>
    </citation>
    <scope>IDENTIFICATION</scope>
</reference>
<dbReference type="AlphaFoldDB" id="A0A452XQU2"/>
<evidence type="ECO:0000313" key="1">
    <source>
        <dbReference type="EnsemblPlants" id="AET1Gv20117000.1"/>
    </source>
</evidence>
<protein>
    <submittedName>
        <fullName evidence="1">Uncharacterized protein</fullName>
    </submittedName>
</protein>
<sequence length="65" mass="7321">MHKGLASMTLLVPWMIWKHCNDCVFNRGRPSVNDLFTKIKDEAALWAGAGALGLRAITPQMWDVH</sequence>
<reference evidence="1" key="3">
    <citation type="journal article" date="2017" name="Nature">
        <title>Genome sequence of the progenitor of the wheat D genome Aegilops tauschii.</title>
        <authorList>
            <person name="Luo M.C."/>
            <person name="Gu Y.Q."/>
            <person name="Puiu D."/>
            <person name="Wang H."/>
            <person name="Twardziok S.O."/>
            <person name="Deal K.R."/>
            <person name="Huo N."/>
            <person name="Zhu T."/>
            <person name="Wang L."/>
            <person name="Wang Y."/>
            <person name="McGuire P.E."/>
            <person name="Liu S."/>
            <person name="Long H."/>
            <person name="Ramasamy R.K."/>
            <person name="Rodriguez J.C."/>
            <person name="Van S.L."/>
            <person name="Yuan L."/>
            <person name="Wang Z."/>
            <person name="Xia Z."/>
            <person name="Xiao L."/>
            <person name="Anderson O.D."/>
            <person name="Ouyang S."/>
            <person name="Liang Y."/>
            <person name="Zimin A.V."/>
            <person name="Pertea G."/>
            <person name="Qi P."/>
            <person name="Bennetzen J.L."/>
            <person name="Dai X."/>
            <person name="Dawson M.W."/>
            <person name="Muller H.G."/>
            <person name="Kugler K."/>
            <person name="Rivarola-Duarte L."/>
            <person name="Spannagl M."/>
            <person name="Mayer K.F.X."/>
            <person name="Lu F.H."/>
            <person name="Bevan M.W."/>
            <person name="Leroy P."/>
            <person name="Li P."/>
            <person name="You F.M."/>
            <person name="Sun Q."/>
            <person name="Liu Z."/>
            <person name="Lyons E."/>
            <person name="Wicker T."/>
            <person name="Salzberg S.L."/>
            <person name="Devos K.M."/>
            <person name="Dvorak J."/>
        </authorList>
    </citation>
    <scope>NUCLEOTIDE SEQUENCE [LARGE SCALE GENOMIC DNA]</scope>
    <source>
        <strain evidence="1">cv. AL8/78</strain>
    </source>
</reference>
<keyword evidence="2" id="KW-1185">Reference proteome</keyword>
<name>A0A452XQU2_AEGTS</name>
<reference evidence="2" key="2">
    <citation type="journal article" date="2017" name="Nat. Plants">
        <title>The Aegilops tauschii genome reveals multiple impacts of transposons.</title>
        <authorList>
            <person name="Zhao G."/>
            <person name="Zou C."/>
            <person name="Li K."/>
            <person name="Wang K."/>
            <person name="Li T."/>
            <person name="Gao L."/>
            <person name="Zhang X."/>
            <person name="Wang H."/>
            <person name="Yang Z."/>
            <person name="Liu X."/>
            <person name="Jiang W."/>
            <person name="Mao L."/>
            <person name="Kong X."/>
            <person name="Jiao Y."/>
            <person name="Jia J."/>
        </authorList>
    </citation>
    <scope>NUCLEOTIDE SEQUENCE [LARGE SCALE GENOMIC DNA]</scope>
    <source>
        <strain evidence="2">cv. AL8/78</strain>
    </source>
</reference>